<dbReference type="Proteomes" id="UP000295416">
    <property type="component" value="Unassembled WGS sequence"/>
</dbReference>
<dbReference type="Pfam" id="PF03816">
    <property type="entry name" value="LytR_cpsA_psr"/>
    <property type="match status" value="1"/>
</dbReference>
<dbReference type="NCBIfam" id="TIGR00350">
    <property type="entry name" value="lytR_cpsA_psr"/>
    <property type="match status" value="1"/>
</dbReference>
<dbReference type="Gene3D" id="3.40.630.190">
    <property type="entry name" value="LCP protein"/>
    <property type="match status" value="1"/>
</dbReference>
<name>A0A4V2SN63_9BACL</name>
<reference evidence="3 4" key="1">
    <citation type="submission" date="2019-03" db="EMBL/GenBank/DDBJ databases">
        <title>Genomic Encyclopedia of Type Strains, Phase IV (KMG-IV): sequencing the most valuable type-strain genomes for metagenomic binning, comparative biology and taxonomic classification.</title>
        <authorList>
            <person name="Goeker M."/>
        </authorList>
    </citation>
    <scope>NUCLEOTIDE SEQUENCE [LARGE SCALE GENOMIC DNA]</scope>
    <source>
        <strain evidence="3 4">DSM 19377</strain>
    </source>
</reference>
<dbReference type="PANTHER" id="PTHR33392">
    <property type="entry name" value="POLYISOPRENYL-TEICHOIC ACID--PEPTIDOGLYCAN TEICHOIC ACID TRANSFERASE TAGU"/>
    <property type="match status" value="1"/>
</dbReference>
<evidence type="ECO:0000313" key="4">
    <source>
        <dbReference type="Proteomes" id="UP000295416"/>
    </source>
</evidence>
<evidence type="ECO:0000256" key="1">
    <source>
        <dbReference type="ARBA" id="ARBA00006068"/>
    </source>
</evidence>
<dbReference type="PANTHER" id="PTHR33392:SF6">
    <property type="entry name" value="POLYISOPRENYL-TEICHOIC ACID--PEPTIDOGLYCAN TEICHOIC ACID TRANSFERASE TAGU"/>
    <property type="match status" value="1"/>
</dbReference>
<dbReference type="AlphaFoldDB" id="A0A4V2SN63"/>
<feature type="domain" description="Cell envelope-related transcriptional attenuator" evidence="2">
    <location>
        <begin position="87"/>
        <end position="234"/>
    </location>
</feature>
<comment type="caution">
    <text evidence="3">The sequence shown here is derived from an EMBL/GenBank/DDBJ whole genome shotgun (WGS) entry which is preliminary data.</text>
</comment>
<proteinExistence type="inferred from homology"/>
<dbReference type="OrthoDB" id="27330at2"/>
<dbReference type="EMBL" id="SLXK01000007">
    <property type="protein sequence ID" value="TCP30006.1"/>
    <property type="molecule type" value="Genomic_DNA"/>
</dbReference>
<sequence length="326" mass="36529">MQSRYERKHQRRKSKPKRLVKILGLLVLLLLFGGGAYAYSTYDAIKQTAGKMHVNIDTGSGNKTFSEGKPINLLLLGVDERPNDKGRSDAMIVATLNPKTNSLLMTSIPRDTRTVIAGRGTTSKINSAYAYGGTEMAMKTVENFMDIKIDDVIKVNMEGLVDLVNAVGGVTVHNDLSWIDEGYYKKGYHYRKGDIHLNGEQAIGYVRMRHKDPRGDFGRNQRQRQVIQAVVKKGASIRSVGNLKEILDAIGSNVKTSLTFDDMKDIAQNYRDCRQNIYSYEVHGVPQMIDGGSYVIVSDQEKAKVHNMIQDEQDGQLDMSKYKTEN</sequence>
<protein>
    <submittedName>
        <fullName evidence="3">LytR family transcriptional attenuator</fullName>
    </submittedName>
</protein>
<comment type="similarity">
    <text evidence="1">Belongs to the LytR/CpsA/Psr (LCP) family.</text>
</comment>
<accession>A0A4V2SN63</accession>
<dbReference type="InterPro" id="IPR004474">
    <property type="entry name" value="LytR_CpsA_psr"/>
</dbReference>
<evidence type="ECO:0000259" key="2">
    <source>
        <dbReference type="Pfam" id="PF03816"/>
    </source>
</evidence>
<dbReference type="RefSeq" id="WP_132745161.1">
    <property type="nucleotide sequence ID" value="NZ_SLXK01000007.1"/>
</dbReference>
<keyword evidence="4" id="KW-1185">Reference proteome</keyword>
<gene>
    <name evidence="3" type="ORF">EV207_107100</name>
</gene>
<dbReference type="InterPro" id="IPR050922">
    <property type="entry name" value="LytR/CpsA/Psr_CW_biosynth"/>
</dbReference>
<organism evidence="3 4">
    <name type="scientific">Scopulibacillus darangshiensis</name>
    <dbReference type="NCBI Taxonomy" id="442528"/>
    <lineage>
        <taxon>Bacteria</taxon>
        <taxon>Bacillati</taxon>
        <taxon>Bacillota</taxon>
        <taxon>Bacilli</taxon>
        <taxon>Bacillales</taxon>
        <taxon>Sporolactobacillaceae</taxon>
        <taxon>Scopulibacillus</taxon>
    </lineage>
</organism>
<evidence type="ECO:0000313" key="3">
    <source>
        <dbReference type="EMBL" id="TCP30006.1"/>
    </source>
</evidence>